<evidence type="ECO:0000313" key="3">
    <source>
        <dbReference type="EMBL" id="JAG60495.1"/>
    </source>
</evidence>
<dbReference type="EMBL" id="GBRD01005326">
    <property type="protein sequence ID" value="JAG60495.1"/>
    <property type="molecule type" value="Transcribed_RNA"/>
</dbReference>
<proteinExistence type="predicted"/>
<name>A0A0A9Z4W4_LYGHE</name>
<reference evidence="3" key="3">
    <citation type="submission" date="2014-09" db="EMBL/GenBank/DDBJ databases">
        <authorList>
            <person name="Magalhaes I.L.F."/>
            <person name="Oliveira U."/>
            <person name="Santos F.R."/>
            <person name="Vidigal T.H.D.A."/>
            <person name="Brescovit A.D."/>
            <person name="Santos A.J."/>
        </authorList>
    </citation>
    <scope>NUCLEOTIDE SEQUENCE</scope>
</reference>
<dbReference type="AlphaFoldDB" id="A0A0A9Z4W4"/>
<feature type="compositionally biased region" description="Polar residues" evidence="1">
    <location>
        <begin position="1"/>
        <end position="11"/>
    </location>
</feature>
<protein>
    <submittedName>
        <fullName evidence="2">Thrombospondin-1</fullName>
    </submittedName>
</protein>
<accession>A0A0A9Z4W4</accession>
<evidence type="ECO:0000313" key="2">
    <source>
        <dbReference type="EMBL" id="JAG40302.1"/>
    </source>
</evidence>
<reference evidence="2" key="1">
    <citation type="journal article" date="2014" name="PLoS ONE">
        <title>Transcriptome-Based Identification of ABC Transporters in the Western Tarnished Plant Bug Lygus hesperus.</title>
        <authorList>
            <person name="Hull J.J."/>
            <person name="Chaney K."/>
            <person name="Geib S.M."/>
            <person name="Fabrick J.A."/>
            <person name="Brent C.S."/>
            <person name="Walsh D."/>
            <person name="Lavine L.C."/>
        </authorList>
    </citation>
    <scope>NUCLEOTIDE SEQUENCE</scope>
</reference>
<gene>
    <name evidence="2" type="primary">THBS1</name>
    <name evidence="2" type="ORF">CM83_99713</name>
</gene>
<reference evidence="2" key="2">
    <citation type="submission" date="2014-07" db="EMBL/GenBank/DDBJ databases">
        <authorList>
            <person name="Hull J."/>
        </authorList>
    </citation>
    <scope>NUCLEOTIDE SEQUENCE</scope>
</reference>
<sequence length="483" mass="54415">MVINPKSSSESHSNDKRTKRILSKVLPKKFSKIKESIGEDGCTACTLHENVEKGVRENGENPIDKLNREMERKLVQARGCSIDEDTNKIRNNGGLLHQSMEIRDNLLGKVGAGGTSPCAQNEPIEKLKRETETKSVQARGTLIDGYLHSTIRSNVDHDLKTLGTRTQEKSMVKFNRETENKLVQARGSSIDDYNRTTKSNGDHVPQMGVLEDARKAVRDKYTHVPKPAEELIRETEDKLVQARRSSTDENHHIERSIGEHHLQTLGVIGKVQKMSRDDGDDQAKNFNNHFTPLDKFNREIESKLVQARGSSIDKWDASTGNRWSTGDHSNSPMDNLIHIQDTPQQKYNGEVENNKYSLNPPPAGSGPTDEYPQTTWSIGDHAREKLGSLQKKVKKLVNDLEDSQNKYGRDSGGETEGKRNELLTAQDQSYAKKLNPITTITISRSRTKLFRYNNGHQYRTKEGSQVVTIEAPKGLLYSSMQYL</sequence>
<feature type="region of interest" description="Disordered" evidence="1">
    <location>
        <begin position="351"/>
        <end position="375"/>
    </location>
</feature>
<feature type="region of interest" description="Disordered" evidence="1">
    <location>
        <begin position="1"/>
        <end position="20"/>
    </location>
</feature>
<organism evidence="2">
    <name type="scientific">Lygus hesperus</name>
    <name type="common">Western plant bug</name>
    <dbReference type="NCBI Taxonomy" id="30085"/>
    <lineage>
        <taxon>Eukaryota</taxon>
        <taxon>Metazoa</taxon>
        <taxon>Ecdysozoa</taxon>
        <taxon>Arthropoda</taxon>
        <taxon>Hexapoda</taxon>
        <taxon>Insecta</taxon>
        <taxon>Pterygota</taxon>
        <taxon>Neoptera</taxon>
        <taxon>Paraneoptera</taxon>
        <taxon>Hemiptera</taxon>
        <taxon>Heteroptera</taxon>
        <taxon>Panheteroptera</taxon>
        <taxon>Cimicomorpha</taxon>
        <taxon>Miridae</taxon>
        <taxon>Mirini</taxon>
        <taxon>Lygus</taxon>
    </lineage>
</organism>
<evidence type="ECO:0000256" key="1">
    <source>
        <dbReference type="SAM" id="MobiDB-lite"/>
    </source>
</evidence>
<dbReference type="EMBL" id="GBHO01003302">
    <property type="protein sequence ID" value="JAG40302.1"/>
    <property type="molecule type" value="Transcribed_RNA"/>
</dbReference>